<accession>A0ABQ1H7L1</accession>
<gene>
    <name evidence="1" type="ORF">GCM10011328_40450</name>
</gene>
<keyword evidence="2" id="KW-1185">Reference proteome</keyword>
<proteinExistence type="predicted"/>
<dbReference type="EMBL" id="BMFZ01000015">
    <property type="protein sequence ID" value="GGA60907.1"/>
    <property type="molecule type" value="Genomic_DNA"/>
</dbReference>
<protein>
    <recommendedName>
        <fullName evidence="3">DUF4942 domain-containing protein</fullName>
    </recommendedName>
</protein>
<reference evidence="2" key="1">
    <citation type="journal article" date="2019" name="Int. J. Syst. Evol. Microbiol.">
        <title>The Global Catalogue of Microorganisms (GCM) 10K type strain sequencing project: providing services to taxonomists for standard genome sequencing and annotation.</title>
        <authorList>
            <consortium name="The Broad Institute Genomics Platform"/>
            <consortium name="The Broad Institute Genome Sequencing Center for Infectious Disease"/>
            <person name="Wu L."/>
            <person name="Ma J."/>
        </authorList>
    </citation>
    <scope>NUCLEOTIDE SEQUENCE [LARGE SCALE GENOMIC DNA]</scope>
    <source>
        <strain evidence="2">CGMCC 1.12806</strain>
    </source>
</reference>
<evidence type="ECO:0008006" key="3">
    <source>
        <dbReference type="Google" id="ProtNLM"/>
    </source>
</evidence>
<sequence length="222" mass="25790">MDIIEQIEAGTLSLSELVNTLSKDWDYSSLVWSQRYHELTEVVGKAQSFTGPEHDDLLKRLWYERDNGVASIKQGVPSSAEYHQNIPLLRELTEIIRKNPDAATYQQVTKRMLQAISRMYWSLRNRVFAAFSAENFTTIVDENAFNNVVGFLNKHYRLELALNGSWLEKNQEFKQAINVRLPHRDPHYVNMAMWHTYEELCEHENNKTPKGQISISGTEKES</sequence>
<name>A0ABQ1H7L1_9GAMM</name>
<evidence type="ECO:0000313" key="1">
    <source>
        <dbReference type="EMBL" id="GGA60907.1"/>
    </source>
</evidence>
<dbReference type="Proteomes" id="UP000627464">
    <property type="component" value="Unassembled WGS sequence"/>
</dbReference>
<comment type="caution">
    <text evidence="1">The sequence shown here is derived from an EMBL/GenBank/DDBJ whole genome shotgun (WGS) entry which is preliminary data.</text>
</comment>
<organism evidence="1 2">
    <name type="scientific">Hafnia psychrotolerans</name>
    <dbReference type="NCBI Taxonomy" id="1477018"/>
    <lineage>
        <taxon>Bacteria</taxon>
        <taxon>Pseudomonadati</taxon>
        <taxon>Pseudomonadota</taxon>
        <taxon>Gammaproteobacteria</taxon>
        <taxon>Enterobacterales</taxon>
        <taxon>Hafniaceae</taxon>
        <taxon>Hafnia</taxon>
    </lineage>
</organism>
<evidence type="ECO:0000313" key="2">
    <source>
        <dbReference type="Proteomes" id="UP000627464"/>
    </source>
</evidence>